<protein>
    <submittedName>
        <fullName evidence="4">Aminomethyltransferase</fullName>
        <ecNumber evidence="5">2.1.2.10</ecNumber>
    </submittedName>
</protein>
<evidence type="ECO:0000313" key="4">
    <source>
        <dbReference type="EMBL" id="GLK56213.1"/>
    </source>
</evidence>
<feature type="domain" description="GCVT N-terminal" evidence="2">
    <location>
        <begin position="29"/>
        <end position="269"/>
    </location>
</feature>
<proteinExistence type="predicted"/>
<dbReference type="EC" id="2.1.2.10" evidence="5"/>
<dbReference type="GO" id="GO:0005829">
    <property type="term" value="C:cytosol"/>
    <property type="evidence" value="ECO:0007669"/>
    <property type="project" value="TreeGrafter"/>
</dbReference>
<sequence>MATTAEDFPRKNALFSRHRDLGSPLDSDWNGMPIPQNYATDPYEEVAIVRSKAGLFDVSGLRMINVSGPDAVKVLNHMLTSNIDALAPGQSAISNIVNADGALIDDVLVYRDGPDAYRLSHGGGALEEVIDEFFVGSDASWEKDDDVHILSLQGPLALEILDPHTPFDLTTLKYFEHARTELFGKRVSLARGGYSAERGYEVFCSAADAPILWDAIMEAGKPYGVCAASWSCLDIVRVEGGLLFFPFDMPQGDTTPWEVGADWTVDLGKADFHGKAALAAKKGKERVAQVGLEIDAYEAIEPGAKIYKDGAEVGIVNSTTYSKHLMKSIALCHVAPALKALGTPLTVKSSLGEFPAHIVRTPFYDPHRLRTHPLDERVA</sequence>
<dbReference type="InterPro" id="IPR006222">
    <property type="entry name" value="GCVT_N"/>
</dbReference>
<dbReference type="PANTHER" id="PTHR43757">
    <property type="entry name" value="AMINOMETHYLTRANSFERASE"/>
    <property type="match status" value="1"/>
</dbReference>
<keyword evidence="5" id="KW-0808">Transferase</keyword>
<reference evidence="4" key="1">
    <citation type="journal article" date="2014" name="Int. J. Syst. Evol. Microbiol.">
        <title>Complete genome sequence of Corynebacterium casei LMG S-19264T (=DSM 44701T), isolated from a smear-ripened cheese.</title>
        <authorList>
            <consortium name="US DOE Joint Genome Institute (JGI-PGF)"/>
            <person name="Walter F."/>
            <person name="Albersmeier A."/>
            <person name="Kalinowski J."/>
            <person name="Ruckert C."/>
        </authorList>
    </citation>
    <scope>NUCLEOTIDE SEQUENCE</scope>
    <source>
        <strain evidence="4">VKM B-1606</strain>
    </source>
</reference>
<keyword evidence="6" id="KW-1185">Reference proteome</keyword>
<dbReference type="PANTHER" id="PTHR43757:SF2">
    <property type="entry name" value="AMINOMETHYLTRANSFERASE, MITOCHONDRIAL"/>
    <property type="match status" value="1"/>
</dbReference>
<evidence type="ECO:0000259" key="3">
    <source>
        <dbReference type="Pfam" id="PF08669"/>
    </source>
</evidence>
<dbReference type="AlphaFoldDB" id="A0A9W6IU24"/>
<dbReference type="SUPFAM" id="SSF101790">
    <property type="entry name" value="Aminomethyltransferase beta-barrel domain"/>
    <property type="match status" value="1"/>
</dbReference>
<dbReference type="Proteomes" id="UP001143400">
    <property type="component" value="Unassembled WGS sequence"/>
</dbReference>
<dbReference type="GO" id="GO:0004047">
    <property type="term" value="F:aminomethyltransferase activity"/>
    <property type="evidence" value="ECO:0007669"/>
    <property type="project" value="UniProtKB-EC"/>
</dbReference>
<dbReference type="Gene3D" id="3.30.1360.120">
    <property type="entry name" value="Probable tRNA modification gtpase trme, domain 1"/>
    <property type="match status" value="1"/>
</dbReference>
<dbReference type="InterPro" id="IPR029043">
    <property type="entry name" value="GcvT/YgfZ_C"/>
</dbReference>
<organism evidence="4 7">
    <name type="scientific">Methylopila capsulata</name>
    <dbReference type="NCBI Taxonomy" id="61654"/>
    <lineage>
        <taxon>Bacteria</taxon>
        <taxon>Pseudomonadati</taxon>
        <taxon>Pseudomonadota</taxon>
        <taxon>Alphaproteobacteria</taxon>
        <taxon>Hyphomicrobiales</taxon>
        <taxon>Methylopilaceae</taxon>
        <taxon>Methylopila</taxon>
    </lineage>
</organism>
<reference evidence="4" key="3">
    <citation type="submission" date="2023-01" db="EMBL/GenBank/DDBJ databases">
        <authorList>
            <person name="Sun Q."/>
            <person name="Evtushenko L."/>
        </authorList>
    </citation>
    <scope>NUCLEOTIDE SEQUENCE</scope>
    <source>
        <strain evidence="4">VKM B-1606</strain>
    </source>
</reference>
<evidence type="ECO:0000256" key="1">
    <source>
        <dbReference type="PIRSR" id="PIRSR006487-1"/>
    </source>
</evidence>
<name>A0A9W6IU24_9HYPH</name>
<dbReference type="InterPro" id="IPR013977">
    <property type="entry name" value="GcvT_C"/>
</dbReference>
<feature type="domain" description="Aminomethyltransferase C-terminal" evidence="3">
    <location>
        <begin position="289"/>
        <end position="365"/>
    </location>
</feature>
<dbReference type="InterPro" id="IPR027266">
    <property type="entry name" value="TrmE/GcvT-like"/>
</dbReference>
<dbReference type="Proteomes" id="UP000758856">
    <property type="component" value="Unassembled WGS sequence"/>
</dbReference>
<comment type="caution">
    <text evidence="4">The sequence shown here is derived from an EMBL/GenBank/DDBJ whole genome shotgun (WGS) entry which is preliminary data.</text>
</comment>
<dbReference type="SUPFAM" id="SSF103025">
    <property type="entry name" value="Folate-binding domain"/>
    <property type="match status" value="1"/>
</dbReference>
<gene>
    <name evidence="4" type="ORF">GCM10008170_22320</name>
    <name evidence="5" type="ORF">JOD31_001129</name>
</gene>
<accession>A0A9W6IU24</accession>
<evidence type="ECO:0000313" key="6">
    <source>
        <dbReference type="Proteomes" id="UP000758856"/>
    </source>
</evidence>
<evidence type="ECO:0000259" key="2">
    <source>
        <dbReference type="Pfam" id="PF01571"/>
    </source>
</evidence>
<reference evidence="5 6" key="2">
    <citation type="submission" date="2021-01" db="EMBL/GenBank/DDBJ databases">
        <title>Genomic Encyclopedia of Type Strains, Phase IV (KMG-IV): sequencing the most valuable type-strain genomes for metagenomic binning, comparative biology and taxonomic classification.</title>
        <authorList>
            <person name="Goeker M."/>
        </authorList>
    </citation>
    <scope>NUCLEOTIDE SEQUENCE [LARGE SCALE GENOMIC DNA]</scope>
    <source>
        <strain evidence="5 6">DSM 6130</strain>
    </source>
</reference>
<dbReference type="InterPro" id="IPR028896">
    <property type="entry name" value="GcvT/YgfZ/DmdA"/>
</dbReference>
<dbReference type="EMBL" id="BSFF01000002">
    <property type="protein sequence ID" value="GLK56213.1"/>
    <property type="molecule type" value="Genomic_DNA"/>
</dbReference>
<feature type="binding site" evidence="1">
    <location>
        <position position="201"/>
    </location>
    <ligand>
        <name>substrate</name>
    </ligand>
</feature>
<dbReference type="PIRSF" id="PIRSF006487">
    <property type="entry name" value="GcvT"/>
    <property type="match status" value="1"/>
</dbReference>
<dbReference type="EMBL" id="JAFBCY010000001">
    <property type="protein sequence ID" value="MBM7850917.1"/>
    <property type="molecule type" value="Genomic_DNA"/>
</dbReference>
<dbReference type="Pfam" id="PF01571">
    <property type="entry name" value="GCV_T"/>
    <property type="match status" value="1"/>
</dbReference>
<evidence type="ECO:0000313" key="5">
    <source>
        <dbReference type="EMBL" id="MBM7850917.1"/>
    </source>
</evidence>
<evidence type="ECO:0000313" key="7">
    <source>
        <dbReference type="Proteomes" id="UP001143400"/>
    </source>
</evidence>
<dbReference type="Pfam" id="PF08669">
    <property type="entry name" value="GCV_T_C"/>
    <property type="match status" value="1"/>
</dbReference>
<dbReference type="RefSeq" id="WP_204949282.1">
    <property type="nucleotide sequence ID" value="NZ_BSFF01000002.1"/>
</dbReference>